<dbReference type="SUPFAM" id="SSF47862">
    <property type="entry name" value="Saposin"/>
    <property type="match status" value="1"/>
</dbReference>
<feature type="chain" id="PRO_5003313394" description="Saposin B-type domain-containing protein" evidence="4">
    <location>
        <begin position="22"/>
        <end position="185"/>
    </location>
</feature>
<keyword evidence="7" id="KW-1185">Reference proteome</keyword>
<organism evidence="6 7">
    <name type="scientific">Cavenderia fasciculata</name>
    <name type="common">Slime mold</name>
    <name type="synonym">Dictyostelium fasciculatum</name>
    <dbReference type="NCBI Taxonomy" id="261658"/>
    <lineage>
        <taxon>Eukaryota</taxon>
        <taxon>Amoebozoa</taxon>
        <taxon>Evosea</taxon>
        <taxon>Eumycetozoa</taxon>
        <taxon>Dictyostelia</taxon>
        <taxon>Acytosteliales</taxon>
        <taxon>Cavenderiaceae</taxon>
        <taxon>Cavenderia</taxon>
    </lineage>
</organism>
<dbReference type="Pfam" id="PF03489">
    <property type="entry name" value="SapB_2"/>
    <property type="match status" value="1"/>
</dbReference>
<dbReference type="InterPro" id="IPR011001">
    <property type="entry name" value="Saposin-like"/>
</dbReference>
<dbReference type="EMBL" id="GL883010">
    <property type="protein sequence ID" value="EGG21921.1"/>
    <property type="molecule type" value="Genomic_DNA"/>
</dbReference>
<feature type="compositionally biased region" description="Basic residues" evidence="3">
    <location>
        <begin position="159"/>
        <end position="178"/>
    </location>
</feature>
<proteinExistence type="predicted"/>
<gene>
    <name evidence="6" type="ORF">DFA_01807</name>
</gene>
<dbReference type="SMART" id="SM00741">
    <property type="entry name" value="SapB"/>
    <property type="match status" value="1"/>
</dbReference>
<dbReference type="RefSeq" id="XP_004359772.1">
    <property type="nucleotide sequence ID" value="XM_004359715.1"/>
</dbReference>
<keyword evidence="4" id="KW-0732">Signal</keyword>
<dbReference type="AlphaFoldDB" id="F4PUV9"/>
<dbReference type="InterPro" id="IPR051428">
    <property type="entry name" value="Sphingo_Act-Surfact_Prot"/>
</dbReference>
<dbReference type="PANTHER" id="PTHR11480:SF3">
    <property type="entry name" value="BCDNA.GH08312"/>
    <property type="match status" value="1"/>
</dbReference>
<evidence type="ECO:0000313" key="7">
    <source>
        <dbReference type="Proteomes" id="UP000007797"/>
    </source>
</evidence>
<sequence>MKLVAIIICIVLCITATVVKSDQELSYLDGVNCSICEVLVARASAVLKKEFGNSSQVLAFMDKECAHLGRLDHSCVDLVNQYGPLIMNFITVNGQPLTLCEMVGLCPPPPKPHFKDQNPMSIEAAKSDLLTKNKKKNTDQEEVEQVEVAPVKKEEVVTKGKKHSHKKHDNLKIKHTHHQATWGNK</sequence>
<evidence type="ECO:0000256" key="3">
    <source>
        <dbReference type="SAM" id="MobiDB-lite"/>
    </source>
</evidence>
<evidence type="ECO:0000256" key="1">
    <source>
        <dbReference type="ARBA" id="ARBA00023157"/>
    </source>
</evidence>
<dbReference type="PANTHER" id="PTHR11480">
    <property type="entry name" value="SAPOSIN-RELATED"/>
    <property type="match status" value="1"/>
</dbReference>
<evidence type="ECO:0000256" key="2">
    <source>
        <dbReference type="ARBA" id="ARBA00023180"/>
    </source>
</evidence>
<dbReference type="KEGG" id="dfa:DFA_01807"/>
<feature type="signal peptide" evidence="4">
    <location>
        <begin position="1"/>
        <end position="21"/>
    </location>
</feature>
<dbReference type="PROSITE" id="PS50015">
    <property type="entry name" value="SAP_B"/>
    <property type="match status" value="1"/>
</dbReference>
<evidence type="ECO:0000259" key="5">
    <source>
        <dbReference type="PROSITE" id="PS50015"/>
    </source>
</evidence>
<feature type="domain" description="Saposin B-type" evidence="5">
    <location>
        <begin position="29"/>
        <end position="110"/>
    </location>
</feature>
<dbReference type="InterPro" id="IPR008139">
    <property type="entry name" value="SaposinB_dom"/>
</dbReference>
<dbReference type="GeneID" id="14874073"/>
<dbReference type="OrthoDB" id="69496at2759"/>
<evidence type="ECO:0000313" key="6">
    <source>
        <dbReference type="EMBL" id="EGG21921.1"/>
    </source>
</evidence>
<keyword evidence="1" id="KW-1015">Disulfide bond</keyword>
<protein>
    <recommendedName>
        <fullName evidence="5">Saposin B-type domain-containing protein</fullName>
    </recommendedName>
</protein>
<accession>F4PUV9</accession>
<reference evidence="7" key="1">
    <citation type="journal article" date="2011" name="Genome Res.">
        <title>Phylogeny-wide analysis of social amoeba genomes highlights ancient origins for complex intercellular communication.</title>
        <authorList>
            <person name="Heidel A.J."/>
            <person name="Lawal H.M."/>
            <person name="Felder M."/>
            <person name="Schilde C."/>
            <person name="Helps N.R."/>
            <person name="Tunggal B."/>
            <person name="Rivero F."/>
            <person name="John U."/>
            <person name="Schleicher M."/>
            <person name="Eichinger L."/>
            <person name="Platzer M."/>
            <person name="Noegel A.A."/>
            <person name="Schaap P."/>
            <person name="Gloeckner G."/>
        </authorList>
    </citation>
    <scope>NUCLEOTIDE SEQUENCE [LARGE SCALE GENOMIC DNA]</scope>
    <source>
        <strain evidence="7">SH3</strain>
    </source>
</reference>
<feature type="region of interest" description="Disordered" evidence="3">
    <location>
        <begin position="132"/>
        <end position="185"/>
    </location>
</feature>
<dbReference type="Gene3D" id="1.10.225.10">
    <property type="entry name" value="Saposin-like"/>
    <property type="match status" value="1"/>
</dbReference>
<evidence type="ECO:0000256" key="4">
    <source>
        <dbReference type="SAM" id="SignalP"/>
    </source>
</evidence>
<dbReference type="Proteomes" id="UP000007797">
    <property type="component" value="Unassembled WGS sequence"/>
</dbReference>
<keyword evidence="2" id="KW-0325">Glycoprotein</keyword>
<name>F4PUV9_CACFS</name>
<dbReference type="InterPro" id="IPR008138">
    <property type="entry name" value="SapB_2"/>
</dbReference>